<sequence>MGEIQKQRIVDKIRATDPGFAPHEVLVGVIGQTSKTMNRQSYSQYFGEDLRSEFLENAMMLNNEGKLVTEKCIKNSQRYAYNPNAKFAEPSIYLGHFSPVLSLEYINNEIKYSDRGQSSILEDIQPTMQLMQEKLIEKQQQAIEKELVSQENLAQIYDVGALDCGRRPVNDLFNRKQFKTQKTGWWMNADGSISAVVKKENTKITPEEKKPKNKKELYSNKFITIIFKEIIQHQEKETRQKK</sequence>
<dbReference type="AlphaFoldDB" id="A0A5J4XAU4"/>
<comment type="caution">
    <text evidence="1">The sequence shown here is derived from an EMBL/GenBank/DDBJ whole genome shotgun (WGS) entry which is preliminary data.</text>
</comment>
<evidence type="ECO:0000313" key="2">
    <source>
        <dbReference type="Proteomes" id="UP000324800"/>
    </source>
</evidence>
<accession>A0A5J4XAU4</accession>
<proteinExistence type="predicted"/>
<gene>
    <name evidence="1" type="ORF">EZS28_000539</name>
</gene>
<evidence type="ECO:0000313" key="1">
    <source>
        <dbReference type="EMBL" id="KAA6403926.1"/>
    </source>
</evidence>
<organism evidence="1 2">
    <name type="scientific">Streblomastix strix</name>
    <dbReference type="NCBI Taxonomy" id="222440"/>
    <lineage>
        <taxon>Eukaryota</taxon>
        <taxon>Metamonada</taxon>
        <taxon>Preaxostyla</taxon>
        <taxon>Oxymonadida</taxon>
        <taxon>Streblomastigidae</taxon>
        <taxon>Streblomastix</taxon>
    </lineage>
</organism>
<name>A0A5J4XAU4_9EUKA</name>
<dbReference type="EMBL" id="SNRW01000045">
    <property type="protein sequence ID" value="KAA6403926.1"/>
    <property type="molecule type" value="Genomic_DNA"/>
</dbReference>
<dbReference type="Proteomes" id="UP000324800">
    <property type="component" value="Unassembled WGS sequence"/>
</dbReference>
<reference evidence="1 2" key="1">
    <citation type="submission" date="2019-03" db="EMBL/GenBank/DDBJ databases">
        <title>Single cell metagenomics reveals metabolic interactions within the superorganism composed of flagellate Streblomastix strix and complex community of Bacteroidetes bacteria on its surface.</title>
        <authorList>
            <person name="Treitli S.C."/>
            <person name="Kolisko M."/>
            <person name="Husnik F."/>
            <person name="Keeling P."/>
            <person name="Hampl V."/>
        </authorList>
    </citation>
    <scope>NUCLEOTIDE SEQUENCE [LARGE SCALE GENOMIC DNA]</scope>
    <source>
        <strain evidence="1">ST1C</strain>
    </source>
</reference>
<protein>
    <submittedName>
        <fullName evidence="1">Uncharacterized protein</fullName>
    </submittedName>
</protein>